<name>A0A4Z2FQ70_9TELE</name>
<gene>
    <name evidence="2" type="ORF">EYF80_046655</name>
</gene>
<feature type="region of interest" description="Disordered" evidence="1">
    <location>
        <begin position="1"/>
        <end position="53"/>
    </location>
</feature>
<evidence type="ECO:0000313" key="3">
    <source>
        <dbReference type="Proteomes" id="UP000314294"/>
    </source>
</evidence>
<sequence>MSAASSSCFIEPLPDGGKSPRRRSRPLRRGSAARVRSGVSGGARRRPDMSGSSAGRRLQLLTLLHLVTAGLGVASLWRRSGVSMASLALLCTRCAALPVTALGDELCRRATV</sequence>
<dbReference type="EMBL" id="SRLO01000986">
    <property type="protein sequence ID" value="TNN43151.1"/>
    <property type="molecule type" value="Genomic_DNA"/>
</dbReference>
<feature type="compositionally biased region" description="Basic residues" evidence="1">
    <location>
        <begin position="19"/>
        <end position="28"/>
    </location>
</feature>
<keyword evidence="3" id="KW-1185">Reference proteome</keyword>
<dbReference type="AlphaFoldDB" id="A0A4Z2FQ70"/>
<reference evidence="2 3" key="1">
    <citation type="submission" date="2019-03" db="EMBL/GenBank/DDBJ databases">
        <title>First draft genome of Liparis tanakae, snailfish: a comprehensive survey of snailfish specific genes.</title>
        <authorList>
            <person name="Kim W."/>
            <person name="Song I."/>
            <person name="Jeong J.-H."/>
            <person name="Kim D."/>
            <person name="Kim S."/>
            <person name="Ryu S."/>
            <person name="Song J.Y."/>
            <person name="Lee S.K."/>
        </authorList>
    </citation>
    <scope>NUCLEOTIDE SEQUENCE [LARGE SCALE GENOMIC DNA]</scope>
    <source>
        <tissue evidence="2">Muscle</tissue>
    </source>
</reference>
<proteinExistence type="predicted"/>
<dbReference type="Proteomes" id="UP000314294">
    <property type="component" value="Unassembled WGS sequence"/>
</dbReference>
<evidence type="ECO:0000313" key="2">
    <source>
        <dbReference type="EMBL" id="TNN43151.1"/>
    </source>
</evidence>
<comment type="caution">
    <text evidence="2">The sequence shown here is derived from an EMBL/GenBank/DDBJ whole genome shotgun (WGS) entry which is preliminary data.</text>
</comment>
<feature type="compositionally biased region" description="Low complexity" evidence="1">
    <location>
        <begin position="29"/>
        <end position="38"/>
    </location>
</feature>
<accession>A0A4Z2FQ70</accession>
<evidence type="ECO:0000256" key="1">
    <source>
        <dbReference type="SAM" id="MobiDB-lite"/>
    </source>
</evidence>
<organism evidence="2 3">
    <name type="scientific">Liparis tanakae</name>
    <name type="common">Tanaka's snailfish</name>
    <dbReference type="NCBI Taxonomy" id="230148"/>
    <lineage>
        <taxon>Eukaryota</taxon>
        <taxon>Metazoa</taxon>
        <taxon>Chordata</taxon>
        <taxon>Craniata</taxon>
        <taxon>Vertebrata</taxon>
        <taxon>Euteleostomi</taxon>
        <taxon>Actinopterygii</taxon>
        <taxon>Neopterygii</taxon>
        <taxon>Teleostei</taxon>
        <taxon>Neoteleostei</taxon>
        <taxon>Acanthomorphata</taxon>
        <taxon>Eupercaria</taxon>
        <taxon>Perciformes</taxon>
        <taxon>Cottioidei</taxon>
        <taxon>Cottales</taxon>
        <taxon>Liparidae</taxon>
        <taxon>Liparis</taxon>
    </lineage>
</organism>
<protein>
    <submittedName>
        <fullName evidence="2">Uncharacterized protein</fullName>
    </submittedName>
</protein>